<dbReference type="EMBL" id="JACWMS010000005">
    <property type="protein sequence ID" value="MBD1322187.1"/>
    <property type="molecule type" value="Genomic_DNA"/>
</dbReference>
<dbReference type="SUPFAM" id="SSF56801">
    <property type="entry name" value="Acetyl-CoA synthetase-like"/>
    <property type="match status" value="1"/>
</dbReference>
<dbReference type="GO" id="GO:0016874">
    <property type="term" value="F:ligase activity"/>
    <property type="evidence" value="ECO:0007669"/>
    <property type="project" value="UniProtKB-KW"/>
</dbReference>
<feature type="domain" description="AMP-binding enzyme C-terminal" evidence="2">
    <location>
        <begin position="426"/>
        <end position="502"/>
    </location>
</feature>
<dbReference type="Gene3D" id="3.30.300.30">
    <property type="match status" value="1"/>
</dbReference>
<accession>A0ABR7WJT2</accession>
<dbReference type="Pfam" id="PF13193">
    <property type="entry name" value="AMP-binding_C"/>
    <property type="match status" value="1"/>
</dbReference>
<feature type="domain" description="AMP-dependent synthetase/ligase" evidence="1">
    <location>
        <begin position="17"/>
        <end position="307"/>
    </location>
</feature>
<dbReference type="InterPro" id="IPR050237">
    <property type="entry name" value="ATP-dep_AMP-bd_enzyme"/>
</dbReference>
<dbReference type="PANTHER" id="PTHR43767:SF10">
    <property type="entry name" value="SURFACTIN SYNTHASE SUBUNIT 1"/>
    <property type="match status" value="1"/>
</dbReference>
<name>A0ABR7WJT2_9ACTN</name>
<dbReference type="Pfam" id="PF00501">
    <property type="entry name" value="AMP-binding"/>
    <property type="match status" value="1"/>
</dbReference>
<evidence type="ECO:0000259" key="2">
    <source>
        <dbReference type="Pfam" id="PF13193"/>
    </source>
</evidence>
<dbReference type="Gene3D" id="3.40.50.980">
    <property type="match status" value="2"/>
</dbReference>
<dbReference type="Gene3D" id="3.40.50.12780">
    <property type="entry name" value="N-terminal domain of ligase-like"/>
    <property type="match status" value="1"/>
</dbReference>
<gene>
    <name evidence="3" type="ORF">IDF66_21625</name>
</gene>
<keyword evidence="3" id="KW-0436">Ligase</keyword>
<dbReference type="CDD" id="cd04433">
    <property type="entry name" value="AFD_class_I"/>
    <property type="match status" value="1"/>
</dbReference>
<comment type="caution">
    <text evidence="3">The sequence shown here is derived from an EMBL/GenBank/DDBJ whole genome shotgun (WGS) entry which is preliminary data.</text>
</comment>
<dbReference type="PANTHER" id="PTHR43767">
    <property type="entry name" value="LONG-CHAIN-FATTY-ACID--COA LIGASE"/>
    <property type="match status" value="1"/>
</dbReference>
<dbReference type="Proteomes" id="UP000602395">
    <property type="component" value="Unassembled WGS sequence"/>
</dbReference>
<dbReference type="InterPro" id="IPR042099">
    <property type="entry name" value="ANL_N_sf"/>
</dbReference>
<sequence length="521" mass="56678">MARDDEVNRATIAELLKRAAREFGDVTYTVSPSDRMTYAEAEERSALVARWLLTQHVGKGCPVGLFFTSGVEWTVWWLAVSRIGAVAVPLSTLYPPAELARVLRLADVQVLVAPPEILGVDIPDKLEAALPGLDHQSRALIQLTATPFLRDIVLTGPSERSWATRWQREDTSPVDQALLDAVESEVSPADVALMIHTSGSTALPKGVVHTHGTVVRQTSQWVQMLQASNGGAAMPVVLCAMPVFWIGGILAAAGALHAPATVLTVPRHDPGPALDLIERERATGYVGWPAFIQQLRGDPSFGERDLSRAPLLRDGPADIAMIDSPLGHPIHRTMTETAGGWAATEKRIVDGDGAVVPVGEIGELWIRGTGVMAGYNKRERSEVFDPDGWFHTGDQVYELPDDPRLFYVGRDTEMIKAAGSNVSPREVEAVIEEFPDVAHCLVVGIDHPTRGEEVVAVVVPAGGDVDAADLDRRTRDQLSRYKVPTTWFTARLDELPLFPTGKPDRRALRNKMTAGVLGRRL</sequence>
<dbReference type="RefSeq" id="WP_190268563.1">
    <property type="nucleotide sequence ID" value="NZ_JACWMS010000005.1"/>
</dbReference>
<organism evidence="3 4">
    <name type="scientific">Gordonia hankookensis</name>
    <dbReference type="NCBI Taxonomy" id="589403"/>
    <lineage>
        <taxon>Bacteria</taxon>
        <taxon>Bacillati</taxon>
        <taxon>Actinomycetota</taxon>
        <taxon>Actinomycetes</taxon>
        <taxon>Mycobacteriales</taxon>
        <taxon>Gordoniaceae</taxon>
        <taxon>Gordonia</taxon>
    </lineage>
</organism>
<evidence type="ECO:0000259" key="1">
    <source>
        <dbReference type="Pfam" id="PF00501"/>
    </source>
</evidence>
<dbReference type="InterPro" id="IPR025110">
    <property type="entry name" value="AMP-bd_C"/>
</dbReference>
<dbReference type="InterPro" id="IPR000873">
    <property type="entry name" value="AMP-dep_synth/lig_dom"/>
</dbReference>
<keyword evidence="4" id="KW-1185">Reference proteome</keyword>
<proteinExistence type="predicted"/>
<evidence type="ECO:0000313" key="3">
    <source>
        <dbReference type="EMBL" id="MBD1322187.1"/>
    </source>
</evidence>
<reference evidence="3 4" key="1">
    <citation type="submission" date="2020-09" db="EMBL/GenBank/DDBJ databases">
        <title>Novel species in genus Gordonia.</title>
        <authorList>
            <person name="Zhang G."/>
        </authorList>
    </citation>
    <scope>NUCLEOTIDE SEQUENCE [LARGE SCALE GENOMIC DNA]</scope>
    <source>
        <strain evidence="3 4">ON-33</strain>
    </source>
</reference>
<evidence type="ECO:0000313" key="4">
    <source>
        <dbReference type="Proteomes" id="UP000602395"/>
    </source>
</evidence>
<dbReference type="InterPro" id="IPR045851">
    <property type="entry name" value="AMP-bd_C_sf"/>
</dbReference>
<protein>
    <submittedName>
        <fullName evidence="3">Acyl--CoA ligase</fullName>
    </submittedName>
</protein>